<feature type="compositionally biased region" description="Pro residues" evidence="1">
    <location>
        <begin position="106"/>
        <end position="116"/>
    </location>
</feature>
<evidence type="ECO:0000256" key="1">
    <source>
        <dbReference type="SAM" id="MobiDB-lite"/>
    </source>
</evidence>
<organism evidence="2 3">
    <name type="scientific">Faecalibacterium gallinarum</name>
    <dbReference type="NCBI Taxonomy" id="2903556"/>
    <lineage>
        <taxon>Bacteria</taxon>
        <taxon>Bacillati</taxon>
        <taxon>Bacillota</taxon>
        <taxon>Clostridia</taxon>
        <taxon>Eubacteriales</taxon>
        <taxon>Oscillospiraceae</taxon>
        <taxon>Faecalibacterium</taxon>
    </lineage>
</organism>
<evidence type="ECO:0000313" key="3">
    <source>
        <dbReference type="Proteomes" id="UP001055185"/>
    </source>
</evidence>
<accession>A0AA37IXN7</accession>
<dbReference type="RefSeq" id="WP_238316466.1">
    <property type="nucleotide sequence ID" value="NZ_BQKV01000027.1"/>
</dbReference>
<feature type="region of interest" description="Disordered" evidence="1">
    <location>
        <begin position="100"/>
        <end position="133"/>
    </location>
</feature>
<gene>
    <name evidence="2" type="ORF">JCM17207_08580</name>
</gene>
<dbReference type="EMBL" id="BQKV01000027">
    <property type="protein sequence ID" value="GJN64233.1"/>
    <property type="molecule type" value="Genomic_DNA"/>
</dbReference>
<reference evidence="2" key="1">
    <citation type="journal article" date="2022" name="Int. J. Syst. Evol. Microbiol.">
        <title>Genome-based, phenotypic and chemotaxonomic classification of Faecalibacterium strains: proposal of three novel species Faecalibacterium duncaniae sp. nov., Faecalibacterium hattorii sp. nov. and Faecalibacterium gallinarum sp. nov. .</title>
        <authorList>
            <person name="Sakamoto M."/>
            <person name="Sakurai N."/>
            <person name="Tanno H."/>
            <person name="Iino T."/>
            <person name="Ohkuma M."/>
            <person name="Endo A."/>
        </authorList>
    </citation>
    <scope>NUCLEOTIDE SEQUENCE</scope>
    <source>
        <strain evidence="2">JCM 17207</strain>
    </source>
</reference>
<dbReference type="AlphaFoldDB" id="A0AA37IXN7"/>
<protein>
    <submittedName>
        <fullName evidence="2">Uncharacterized protein</fullName>
    </submittedName>
</protein>
<evidence type="ECO:0000313" key="2">
    <source>
        <dbReference type="EMBL" id="GJN64233.1"/>
    </source>
</evidence>
<proteinExistence type="predicted"/>
<dbReference type="Proteomes" id="UP001055185">
    <property type="component" value="Unassembled WGS sequence"/>
</dbReference>
<name>A0AA37IXN7_9FIRM</name>
<comment type="caution">
    <text evidence="2">The sequence shown here is derived from an EMBL/GenBank/DDBJ whole genome shotgun (WGS) entry which is preliminary data.</text>
</comment>
<keyword evidence="3" id="KW-1185">Reference proteome</keyword>
<sequence length="133" mass="13546">MEVEVLPEVKLTLDERFLPVLDADSVASRAAALEQNRAALLAGNAGFDLYLVTGGTSQFSPMNGGALVEDPYALMASGGLEDLSGLGCRLDSSALLGGRAGGGPVEWPPVPDPPPGGAAGSDGGWSLWRGVPR</sequence>